<organism evidence="3 5">
    <name type="scientific">Sulfodiicoccus acidiphilus</name>
    <dbReference type="NCBI Taxonomy" id="1670455"/>
    <lineage>
        <taxon>Archaea</taxon>
        <taxon>Thermoproteota</taxon>
        <taxon>Thermoprotei</taxon>
        <taxon>Sulfolobales</taxon>
        <taxon>Sulfolobaceae</taxon>
        <taxon>Sulfodiicoccus</taxon>
    </lineage>
</organism>
<dbReference type="KEGG" id="sacd:HS1genome_0259"/>
<sequence length="251" mass="29160">MEVEIFVHRNCTECAILLDFLKVEGLIDRVKIVDTEKYPFEALQRGVLSTPSIFIDGKLKYAGKVDLQEFKEILKGDVKGNNKASDPVEELMIGVVNSFAVTAWLYLHRNFEALLDQREFVQAVSGVGDDQRLYDELIERVRSKGEELLKKWEERMLRNIASNFVRELFWLYGRKLSWAEIESKYPLEVFAHWLMLRGGAVGRVGLSIIPLSNREALSRIRMAYNYLNSHCDELWDKVMKEQWELMGTVHV</sequence>
<dbReference type="OrthoDB" id="31032at2157"/>
<reference evidence="4" key="1">
    <citation type="journal article" date="2014" name="Int. J. Syst. Evol. Microbiol.">
        <title>Complete genome sequence of Corynebacterium casei LMG S-19264T (=DSM 44701T), isolated from a smear-ripened cheese.</title>
        <authorList>
            <consortium name="US DOE Joint Genome Institute (JGI-PGF)"/>
            <person name="Walter F."/>
            <person name="Albersmeier A."/>
            <person name="Kalinowski J."/>
            <person name="Ruckert C."/>
        </authorList>
    </citation>
    <scope>NUCLEOTIDE SEQUENCE</scope>
    <source>
        <strain evidence="4">JCM 31740</strain>
    </source>
</reference>
<dbReference type="Proteomes" id="UP000616143">
    <property type="component" value="Unassembled WGS sequence"/>
</dbReference>
<evidence type="ECO:0000259" key="2">
    <source>
        <dbReference type="Pfam" id="PF13192"/>
    </source>
</evidence>
<proteinExistence type="inferred from homology"/>
<dbReference type="Gene3D" id="3.40.30.10">
    <property type="entry name" value="Glutaredoxin"/>
    <property type="match status" value="1"/>
</dbReference>
<reference evidence="3" key="3">
    <citation type="journal article" date="2019" name="BMC Res. Notes">
        <title>Complete genome sequence of the Sulfodiicoccus acidiphilus strain HS-1T, the first crenarchaeon that lacks polB3, isolated from an acidic hot spring in Ohwaku-dani, Hakone, Japan.</title>
        <authorList>
            <person name="Sakai H.D."/>
            <person name="Kurosawa N."/>
        </authorList>
    </citation>
    <scope>NUCLEOTIDE SEQUENCE</scope>
    <source>
        <strain evidence="3">HS-1</strain>
    </source>
</reference>
<dbReference type="EMBL" id="AP018553">
    <property type="protein sequence ID" value="BBD71870.1"/>
    <property type="molecule type" value="Genomic_DNA"/>
</dbReference>
<dbReference type="RefSeq" id="WP_126449179.1">
    <property type="nucleotide sequence ID" value="NZ_AP018553.1"/>
</dbReference>
<dbReference type="SUPFAM" id="SSF52833">
    <property type="entry name" value="Thioredoxin-like"/>
    <property type="match status" value="1"/>
</dbReference>
<accession>A0A348B118</accession>
<dbReference type="Proteomes" id="UP000276741">
    <property type="component" value="Chromosome"/>
</dbReference>
<keyword evidence="5" id="KW-1185">Reference proteome</keyword>
<dbReference type="EMBL" id="BMQS01000005">
    <property type="protein sequence ID" value="GGT91099.1"/>
    <property type="molecule type" value="Genomic_DNA"/>
</dbReference>
<reference evidence="5" key="2">
    <citation type="submission" date="2018-04" db="EMBL/GenBank/DDBJ databases">
        <title>Complete genome sequence of Sulfodiicoccus acidiphilus strain HS-1.</title>
        <authorList>
            <person name="Sakai H.D."/>
            <person name="Kurosawa N."/>
        </authorList>
    </citation>
    <scope>NUCLEOTIDE SEQUENCE [LARGE SCALE GENOMIC DNA]</scope>
    <source>
        <strain evidence="5">HS-1</strain>
    </source>
</reference>
<feature type="domain" description="Thioredoxin-like fold" evidence="2">
    <location>
        <begin position="1"/>
        <end position="74"/>
    </location>
</feature>
<evidence type="ECO:0000313" key="5">
    <source>
        <dbReference type="Proteomes" id="UP000276741"/>
    </source>
</evidence>
<dbReference type="AlphaFoldDB" id="A0A348B118"/>
<evidence type="ECO:0000313" key="4">
    <source>
        <dbReference type="EMBL" id="GGT91099.1"/>
    </source>
</evidence>
<dbReference type="Pfam" id="PF13192">
    <property type="entry name" value="Thioredoxin_3"/>
    <property type="match status" value="1"/>
</dbReference>
<evidence type="ECO:0000256" key="1">
    <source>
        <dbReference type="ARBA" id="ARBA00007787"/>
    </source>
</evidence>
<gene>
    <name evidence="4" type="ORF">GCM10007116_06000</name>
    <name evidence="3" type="ORF">HS1genome_0259</name>
</gene>
<reference evidence="4" key="4">
    <citation type="submission" date="2020-09" db="EMBL/GenBank/DDBJ databases">
        <authorList>
            <person name="Sun Q."/>
            <person name="Ohkuma M."/>
        </authorList>
    </citation>
    <scope>NUCLEOTIDE SEQUENCE</scope>
    <source>
        <strain evidence="4">JCM 31740</strain>
    </source>
</reference>
<evidence type="ECO:0000313" key="3">
    <source>
        <dbReference type="EMBL" id="BBD71870.1"/>
    </source>
</evidence>
<comment type="similarity">
    <text evidence="1">Belongs to the glutaredoxin family.</text>
</comment>
<dbReference type="GeneID" id="38665758"/>
<dbReference type="InterPro" id="IPR012336">
    <property type="entry name" value="Thioredoxin-like_fold"/>
</dbReference>
<name>A0A348B118_9CREN</name>
<protein>
    <submittedName>
        <fullName evidence="3">Thioredoxin</fullName>
    </submittedName>
</protein>
<dbReference type="InterPro" id="IPR036249">
    <property type="entry name" value="Thioredoxin-like_sf"/>
</dbReference>